<gene>
    <name evidence="2" type="ORF">E7201_07935</name>
</gene>
<name>A0A927WP54_SELRU</name>
<keyword evidence="1" id="KW-0812">Transmembrane</keyword>
<feature type="transmembrane region" description="Helical" evidence="1">
    <location>
        <begin position="15"/>
        <end position="38"/>
    </location>
</feature>
<keyword evidence="1" id="KW-0472">Membrane</keyword>
<dbReference type="AlphaFoldDB" id="A0A927WP54"/>
<reference evidence="2" key="1">
    <citation type="submission" date="2019-04" db="EMBL/GenBank/DDBJ databases">
        <title>Evolution of Biomass-Degrading Anaerobic Consortia Revealed by Metagenomics.</title>
        <authorList>
            <person name="Peng X."/>
        </authorList>
    </citation>
    <scope>NUCLEOTIDE SEQUENCE</scope>
    <source>
        <strain evidence="2">SIG240</strain>
    </source>
</reference>
<dbReference type="EMBL" id="SVBY01000053">
    <property type="protein sequence ID" value="MBE6093074.1"/>
    <property type="molecule type" value="Genomic_DNA"/>
</dbReference>
<accession>A0A927WP54</accession>
<evidence type="ECO:0000256" key="1">
    <source>
        <dbReference type="SAM" id="Phobius"/>
    </source>
</evidence>
<proteinExistence type="predicted"/>
<keyword evidence="1" id="KW-1133">Transmembrane helix</keyword>
<sequence length="170" mass="19160">MCDSPFGKVSVLQKEFLLCGIGVFFALWQVLTLPCLVLRAGGERLYLGEVAAGFPLSLRFIHSVQKTPVEEFLAVEEGCRGFVLNATKYQSFGVGLPFDRTEGEFQQEGDYYWLRGQQRAYERLDLRTGVGTELTINLGGRSFPLYEQYKPGTLVTVELMPLWKGLVIHE</sequence>
<protein>
    <submittedName>
        <fullName evidence="2">DUF1850 domain-containing protein</fullName>
    </submittedName>
</protein>
<dbReference type="Proteomes" id="UP000761380">
    <property type="component" value="Unassembled WGS sequence"/>
</dbReference>
<evidence type="ECO:0000313" key="3">
    <source>
        <dbReference type="Proteomes" id="UP000761380"/>
    </source>
</evidence>
<comment type="caution">
    <text evidence="2">The sequence shown here is derived from an EMBL/GenBank/DDBJ whole genome shotgun (WGS) entry which is preliminary data.</text>
</comment>
<dbReference type="Pfam" id="PF08905">
    <property type="entry name" value="DUF1850"/>
    <property type="match status" value="1"/>
</dbReference>
<dbReference type="InterPro" id="IPR015001">
    <property type="entry name" value="DUF1850"/>
</dbReference>
<organism evidence="2 3">
    <name type="scientific">Selenomonas ruminantium</name>
    <dbReference type="NCBI Taxonomy" id="971"/>
    <lineage>
        <taxon>Bacteria</taxon>
        <taxon>Bacillati</taxon>
        <taxon>Bacillota</taxon>
        <taxon>Negativicutes</taxon>
        <taxon>Selenomonadales</taxon>
        <taxon>Selenomonadaceae</taxon>
        <taxon>Selenomonas</taxon>
    </lineage>
</organism>
<evidence type="ECO:0000313" key="2">
    <source>
        <dbReference type="EMBL" id="MBE6093074.1"/>
    </source>
</evidence>